<protein>
    <submittedName>
        <fullName evidence="3">Uncharacterized protein</fullName>
    </submittedName>
</protein>
<feature type="domain" description="GTA TIM-barrel-like" evidence="2">
    <location>
        <begin position="217"/>
        <end position="587"/>
    </location>
</feature>
<dbReference type="CDD" id="cd19607">
    <property type="entry name" value="GTA_TIM-barrel-like"/>
    <property type="match status" value="1"/>
</dbReference>
<accession>A0A6B8KH00</accession>
<name>A0A6B8KH00_9HYPH</name>
<proteinExistence type="predicted"/>
<organism evidence="3 4">
    <name type="scientific">Methylocystis heyeri</name>
    <dbReference type="NCBI Taxonomy" id="391905"/>
    <lineage>
        <taxon>Bacteria</taxon>
        <taxon>Pseudomonadati</taxon>
        <taxon>Pseudomonadota</taxon>
        <taxon>Alphaproteobacteria</taxon>
        <taxon>Hyphomicrobiales</taxon>
        <taxon>Methylocystaceae</taxon>
        <taxon>Methylocystis</taxon>
    </lineage>
</organism>
<dbReference type="InterPro" id="IPR011740">
    <property type="entry name" value="DUF2460"/>
</dbReference>
<dbReference type="InterPro" id="IPR025195">
    <property type="entry name" value="GTA_TIM_dom"/>
</dbReference>
<reference evidence="3 4" key="1">
    <citation type="submission" date="2019-11" db="EMBL/GenBank/DDBJ databases">
        <title>The genome sequence of Methylocystis heyeri.</title>
        <authorList>
            <person name="Oshkin I.Y."/>
            <person name="Miroshnikov K."/>
            <person name="Dedysh S.N."/>
        </authorList>
    </citation>
    <scope>NUCLEOTIDE SEQUENCE [LARGE SCALE GENOMIC DNA]</scope>
    <source>
        <strain evidence="3 4">H2</strain>
    </source>
</reference>
<evidence type="ECO:0000313" key="3">
    <source>
        <dbReference type="EMBL" id="QGM45838.1"/>
    </source>
</evidence>
<dbReference type="Pfam" id="PF09343">
    <property type="entry name" value="DUF2460"/>
    <property type="match status" value="1"/>
</dbReference>
<dbReference type="Pfam" id="PF13547">
    <property type="entry name" value="GTA_TIM"/>
    <property type="match status" value="1"/>
</dbReference>
<gene>
    <name evidence="3" type="ORF">H2LOC_009060</name>
</gene>
<dbReference type="EMBL" id="CP046052">
    <property type="protein sequence ID" value="QGM45838.1"/>
    <property type="molecule type" value="Genomic_DNA"/>
</dbReference>
<evidence type="ECO:0000259" key="2">
    <source>
        <dbReference type="Pfam" id="PF13547"/>
    </source>
</evidence>
<dbReference type="Gene3D" id="3.20.20.80">
    <property type="entry name" value="Glycosidases"/>
    <property type="match status" value="1"/>
</dbReference>
<evidence type="ECO:0000259" key="1">
    <source>
        <dbReference type="Pfam" id="PF09343"/>
    </source>
</evidence>
<feature type="domain" description="DUF2460" evidence="1">
    <location>
        <begin position="633"/>
        <end position="821"/>
    </location>
</feature>
<dbReference type="OrthoDB" id="8445115at2"/>
<keyword evidence="4" id="KW-1185">Reference proteome</keyword>
<dbReference type="KEGG" id="mhey:H2LOC_009060"/>
<sequence length="822" mass="88176">MSFPYIGGINLIPASGEFVYDTVAWSGRQPGGAMTPINSYHAPGGSRTDVTFALDQLQAALPNCTSVALVVQWMGNSLDASQCNVYPSSTFIGGGFQPAAGGSDSWRVSDVTLQTSGLIPISRPDGVHASYGGTPSDQSVVRCLQEIKRRGLAASLYLMMNMDAAGQPWRGLVTYASDISSAASAAVTSFLGSAAISQFSRDTADLTVHYSGSVLDFTYRRFVLHYANLAAIAGGVSVFAIGSELRGLEAIRGPAWTPGGSIDASGCAKWDYPFVAGLITLASDCRAVFDAAGLTKNLAARQNLVAYSADWSQWTGVQHAGVSGIFPHLDALYASADIDFVSIDNYMPLSDWTTGAGGLDALNWRAPAPTTWPVSAPGAIGLGLKSAPDMHDKDYLKANIEGGEKYHFWYGDYSAAPGLDPNGTLQQVTSPQGDRRAQARNPYYAGQQLLAFKQLRWWWNNPHRAVYDSGDGAGVAPHGPQTQWVPQSKSIGFLEYGFPTSDRSANQPNIFFNPRSVSGGTPFWSVWNAAKTAPLVDDSLTLIALQAIWEYWTVDGRNETSATNLPMIATDLMFAWCWDARPLPDFPLRQDIWSDGANWPNGHWLNGKFPALPAPAATAPPSYGPFPTFPELIGLGWSIVLKPKFATQGHDRASGKSSRRAKMRWPIYEIELSYDFLRGDGTQEMQQISGFFAAQQGQAQPFWLAPPGLSEIAGQAIGVGDGVTTAFALTRTTGGFSEPLAGVSSVSALYIDGVATPSSTWSLSSGYQPVVTLASAPSPGSVISMDASALWLCRFKDETLSLEQFAYKLFRSKSVKLVTVKL</sequence>
<dbReference type="Proteomes" id="UP000309061">
    <property type="component" value="Chromosome"/>
</dbReference>
<dbReference type="RefSeq" id="WP_136496109.1">
    <property type="nucleotide sequence ID" value="NZ_CP046052.1"/>
</dbReference>
<dbReference type="AlphaFoldDB" id="A0A6B8KH00"/>
<evidence type="ECO:0000313" key="4">
    <source>
        <dbReference type="Proteomes" id="UP000309061"/>
    </source>
</evidence>